<dbReference type="Pfam" id="PF13185">
    <property type="entry name" value="GAF_2"/>
    <property type="match status" value="1"/>
</dbReference>
<dbReference type="InterPro" id="IPR005561">
    <property type="entry name" value="ANTAR"/>
</dbReference>
<dbReference type="SMART" id="SM01012">
    <property type="entry name" value="ANTAR"/>
    <property type="match status" value="1"/>
</dbReference>
<dbReference type="PIRSF" id="PIRSF036625">
    <property type="entry name" value="GAF_ANTAR"/>
    <property type="match status" value="1"/>
</dbReference>
<dbReference type="Pfam" id="PF03861">
    <property type="entry name" value="ANTAR"/>
    <property type="match status" value="1"/>
</dbReference>
<dbReference type="PROSITE" id="PS50921">
    <property type="entry name" value="ANTAR"/>
    <property type="match status" value="1"/>
</dbReference>
<gene>
    <name evidence="2" type="ORF">KRR39_19755</name>
</gene>
<dbReference type="GO" id="GO:0003723">
    <property type="term" value="F:RNA binding"/>
    <property type="evidence" value="ECO:0007669"/>
    <property type="project" value="InterPro"/>
</dbReference>
<protein>
    <submittedName>
        <fullName evidence="2">GAF and ANTAR domain-containing protein</fullName>
    </submittedName>
</protein>
<accession>A0A975SYL5</accession>
<name>A0A975SYL5_9ACTN</name>
<dbReference type="RefSeq" id="WP_216939140.1">
    <property type="nucleotide sequence ID" value="NZ_CP077062.1"/>
</dbReference>
<organism evidence="2 3">
    <name type="scientific">Nocardioides panacis</name>
    <dbReference type="NCBI Taxonomy" id="2849501"/>
    <lineage>
        <taxon>Bacteria</taxon>
        <taxon>Bacillati</taxon>
        <taxon>Actinomycetota</taxon>
        <taxon>Actinomycetes</taxon>
        <taxon>Propionibacteriales</taxon>
        <taxon>Nocardioidaceae</taxon>
        <taxon>Nocardioides</taxon>
    </lineage>
</organism>
<dbReference type="EMBL" id="CP077062">
    <property type="protein sequence ID" value="QWZ07629.1"/>
    <property type="molecule type" value="Genomic_DNA"/>
</dbReference>
<sequence>MSDELVPYPADEATAGIFRSLAQIVYASDSFEEVYDAVVGAAPRLVNGCDHASLMLRGSDTFLTVASSGEVARTIDGYERELGEGPCLDAIVDNSVYHDADLTDGSPWPRLTERVLATTPVRSMAGFRLLVGDQKSGALNLFSETPGGLDNDSVDQGIVLASFVTVALLAAHERKTAETLRAGLTSNREIGKAIGLMMAFHKISDEAAFAMLRSASQDMNIKLAEVAKQVVDHHNKV</sequence>
<reference evidence="2" key="1">
    <citation type="submission" date="2021-06" db="EMBL/GenBank/DDBJ databases">
        <title>Complete genome sequence of Nocardioides sp. G188.</title>
        <authorList>
            <person name="Im W.-T."/>
        </authorList>
    </citation>
    <scope>NUCLEOTIDE SEQUENCE</scope>
    <source>
        <strain evidence="2">G188</strain>
    </source>
</reference>
<dbReference type="InterPro" id="IPR012074">
    <property type="entry name" value="GAF_ANTAR"/>
</dbReference>
<evidence type="ECO:0000313" key="2">
    <source>
        <dbReference type="EMBL" id="QWZ07629.1"/>
    </source>
</evidence>
<dbReference type="InterPro" id="IPR003018">
    <property type="entry name" value="GAF"/>
</dbReference>
<evidence type="ECO:0000313" key="3">
    <source>
        <dbReference type="Proteomes" id="UP000683575"/>
    </source>
</evidence>
<dbReference type="KEGG" id="nps:KRR39_19755"/>
<dbReference type="Proteomes" id="UP000683575">
    <property type="component" value="Chromosome"/>
</dbReference>
<evidence type="ECO:0000259" key="1">
    <source>
        <dbReference type="PROSITE" id="PS50921"/>
    </source>
</evidence>
<feature type="domain" description="ANTAR" evidence="1">
    <location>
        <begin position="170"/>
        <end position="231"/>
    </location>
</feature>
<dbReference type="AlphaFoldDB" id="A0A975SYL5"/>
<proteinExistence type="predicted"/>
<keyword evidence="3" id="KW-1185">Reference proteome</keyword>